<dbReference type="RefSeq" id="WP_375064496.1">
    <property type="nucleotide sequence ID" value="NZ_JBHGBT010000019.1"/>
</dbReference>
<gene>
    <name evidence="2" type="ORF">ACE11A_19450</name>
</gene>
<protein>
    <recommendedName>
        <fullName evidence="4">Integral membrane protein</fullName>
    </recommendedName>
</protein>
<accession>A0ABV4ZQX0</accession>
<comment type="caution">
    <text evidence="2">The sequence shown here is derived from an EMBL/GenBank/DDBJ whole genome shotgun (WGS) entry which is preliminary data.</text>
</comment>
<evidence type="ECO:0000313" key="3">
    <source>
        <dbReference type="Proteomes" id="UP001577267"/>
    </source>
</evidence>
<evidence type="ECO:0008006" key="4">
    <source>
        <dbReference type="Google" id="ProtNLM"/>
    </source>
</evidence>
<keyword evidence="3" id="KW-1185">Reference proteome</keyword>
<sequence length="116" mass="12186">MDVLIAVFIALHIVGIAALLGGFLTQMKAMGAGEARIVPGMVHGAATMLVTGLVLVGLNQADDNEVNNTKIAVKLVLLLVLSVLAYLNRDEEKVSTPVFATIGALTTVNIFIATLW</sequence>
<keyword evidence="1" id="KW-1133">Transmembrane helix</keyword>
<organism evidence="2 3">
    <name type="scientific">Streptomyces carpaticus</name>
    <dbReference type="NCBI Taxonomy" id="285558"/>
    <lineage>
        <taxon>Bacteria</taxon>
        <taxon>Bacillati</taxon>
        <taxon>Actinomycetota</taxon>
        <taxon>Actinomycetes</taxon>
        <taxon>Kitasatosporales</taxon>
        <taxon>Streptomycetaceae</taxon>
        <taxon>Streptomyces</taxon>
    </lineage>
</organism>
<evidence type="ECO:0000313" key="2">
    <source>
        <dbReference type="EMBL" id="MFB4196518.1"/>
    </source>
</evidence>
<keyword evidence="1" id="KW-0812">Transmembrane</keyword>
<name>A0ABV4ZQX0_9ACTN</name>
<keyword evidence="1" id="KW-0472">Membrane</keyword>
<feature type="transmembrane region" description="Helical" evidence="1">
    <location>
        <begin position="71"/>
        <end position="87"/>
    </location>
</feature>
<dbReference type="EMBL" id="JBHGBT010000019">
    <property type="protein sequence ID" value="MFB4196518.1"/>
    <property type="molecule type" value="Genomic_DNA"/>
</dbReference>
<dbReference type="Proteomes" id="UP001577267">
    <property type="component" value="Unassembled WGS sequence"/>
</dbReference>
<reference evidence="2 3" key="1">
    <citation type="submission" date="2024-09" db="EMBL/GenBank/DDBJ databases">
        <title>Draft genome sequence of multifaceted antimicrobials producing Streptomyces sp. strain FH1.</title>
        <authorList>
            <person name="Hassan F."/>
            <person name="Ali H."/>
            <person name="Hassan N."/>
            <person name="Nawaz A."/>
        </authorList>
    </citation>
    <scope>NUCLEOTIDE SEQUENCE [LARGE SCALE GENOMIC DNA]</scope>
    <source>
        <strain evidence="2 3">FH1</strain>
    </source>
</reference>
<feature type="transmembrane region" description="Helical" evidence="1">
    <location>
        <begin position="37"/>
        <end position="59"/>
    </location>
</feature>
<feature type="transmembrane region" description="Helical" evidence="1">
    <location>
        <begin position="94"/>
        <end position="115"/>
    </location>
</feature>
<proteinExistence type="predicted"/>
<evidence type="ECO:0000256" key="1">
    <source>
        <dbReference type="SAM" id="Phobius"/>
    </source>
</evidence>
<feature type="transmembrane region" description="Helical" evidence="1">
    <location>
        <begin position="6"/>
        <end position="25"/>
    </location>
</feature>